<protein>
    <submittedName>
        <fullName evidence="5">GntR family transcriptional regulator</fullName>
    </submittedName>
</protein>
<keyword evidence="1" id="KW-0805">Transcription regulation</keyword>
<dbReference type="Gene3D" id="3.40.1410.10">
    <property type="entry name" value="Chorismate lyase-like"/>
    <property type="match status" value="1"/>
</dbReference>
<dbReference type="PROSITE" id="PS50949">
    <property type="entry name" value="HTH_GNTR"/>
    <property type="match status" value="1"/>
</dbReference>
<proteinExistence type="predicted"/>
<dbReference type="InterPro" id="IPR011663">
    <property type="entry name" value="UTRA"/>
</dbReference>
<gene>
    <name evidence="5" type="ORF">SAMN02745947_03157</name>
</gene>
<dbReference type="SUPFAM" id="SSF64288">
    <property type="entry name" value="Chorismate lyase-like"/>
    <property type="match status" value="1"/>
</dbReference>
<dbReference type="InterPro" id="IPR036390">
    <property type="entry name" value="WH_DNA-bd_sf"/>
</dbReference>
<dbReference type="Pfam" id="PF07702">
    <property type="entry name" value="UTRA"/>
    <property type="match status" value="1"/>
</dbReference>
<comment type="caution">
    <text evidence="5">The sequence shown here is derived from an EMBL/GenBank/DDBJ whole genome shotgun (WGS) entry which is preliminary data.</text>
</comment>
<dbReference type="InterPro" id="IPR036388">
    <property type="entry name" value="WH-like_DNA-bd_sf"/>
</dbReference>
<evidence type="ECO:0000259" key="4">
    <source>
        <dbReference type="PROSITE" id="PS50949"/>
    </source>
</evidence>
<keyword evidence="2" id="KW-0238">DNA-binding</keyword>
<dbReference type="Gene3D" id="1.10.10.10">
    <property type="entry name" value="Winged helix-like DNA-binding domain superfamily/Winged helix DNA-binding domain"/>
    <property type="match status" value="1"/>
</dbReference>
<keyword evidence="6" id="KW-1185">Reference proteome</keyword>
<dbReference type="Pfam" id="PF00392">
    <property type="entry name" value="GntR"/>
    <property type="match status" value="1"/>
</dbReference>
<keyword evidence="3" id="KW-0804">Transcription</keyword>
<dbReference type="InterPro" id="IPR028978">
    <property type="entry name" value="Chorismate_lyase_/UTRA_dom_sf"/>
</dbReference>
<dbReference type="EMBL" id="FXAV01000008">
    <property type="protein sequence ID" value="SMG45182.1"/>
    <property type="molecule type" value="Genomic_DNA"/>
</dbReference>
<evidence type="ECO:0000256" key="3">
    <source>
        <dbReference type="ARBA" id="ARBA00023163"/>
    </source>
</evidence>
<dbReference type="SMART" id="SM00345">
    <property type="entry name" value="HTH_GNTR"/>
    <property type="match status" value="1"/>
</dbReference>
<evidence type="ECO:0000256" key="1">
    <source>
        <dbReference type="ARBA" id="ARBA00023015"/>
    </source>
</evidence>
<feature type="domain" description="HTH gntR-type" evidence="4">
    <location>
        <begin position="1"/>
        <end position="64"/>
    </location>
</feature>
<evidence type="ECO:0000256" key="2">
    <source>
        <dbReference type="ARBA" id="ARBA00023125"/>
    </source>
</evidence>
<evidence type="ECO:0000313" key="6">
    <source>
        <dbReference type="Proteomes" id="UP000193566"/>
    </source>
</evidence>
<reference evidence="5 6" key="1">
    <citation type="submission" date="2017-04" db="EMBL/GenBank/DDBJ databases">
        <authorList>
            <person name="Varghese N."/>
            <person name="Submissions S."/>
        </authorList>
    </citation>
    <scope>NUCLEOTIDE SEQUENCE [LARGE SCALE GENOMIC DNA]</scope>
    <source>
        <strain evidence="5 6">J3</strain>
    </source>
</reference>
<dbReference type="InterPro" id="IPR000524">
    <property type="entry name" value="Tscrpt_reg_HTH_GntR"/>
</dbReference>
<evidence type="ECO:0000313" key="5">
    <source>
        <dbReference type="EMBL" id="SMG45182.1"/>
    </source>
</evidence>
<name>A0ABY1MCL1_RHORH</name>
<dbReference type="Proteomes" id="UP000193566">
    <property type="component" value="Unassembled WGS sequence"/>
</dbReference>
<dbReference type="SUPFAM" id="SSF46785">
    <property type="entry name" value="Winged helix' DNA-binding domain"/>
    <property type="match status" value="1"/>
</dbReference>
<organism evidence="5 6">
    <name type="scientific">Rhodococcus rhodochrous J3</name>
    <dbReference type="NCBI Taxonomy" id="903528"/>
    <lineage>
        <taxon>Bacteria</taxon>
        <taxon>Bacillati</taxon>
        <taxon>Actinomycetota</taxon>
        <taxon>Actinomycetes</taxon>
        <taxon>Mycobacteriales</taxon>
        <taxon>Nocardiaceae</taxon>
        <taxon>Rhodococcus</taxon>
    </lineage>
</organism>
<sequence>MRFAYEQIRSLIREGPVAAGTLLESRLVDELGAGRNAVRAALRRLTDEGLLARSPKRGTAQTRRILQCRVDDVLPGVTGNDGPVTIHRLGHEVHTGIGPLRIDYGRLPAAVLLVEQLAVLAGEPIYRRLICIPHDEPEEACGGEQISATITATSADTDMASDLQIPLGQPLILRRLVHTDRDGAVRQVSFTHFRGDRVAIVDGTR</sequence>
<accession>A0ABY1MCL1</accession>